<name>A0ABS1MJ15_9NOCA</name>
<sequence length="95" mass="10368">MKLQAEEVRQTSEHWDTAKKNVVETPLDTNALGQYGKEIAGKLNLAGANLASKLRDGSTAIQTAADGLKTCATHFEGLDADYYRQFGYIDAQLGY</sequence>
<comment type="caution">
    <text evidence="1">The sequence shown here is derived from an EMBL/GenBank/DDBJ whole genome shotgun (WGS) entry which is preliminary data.</text>
</comment>
<evidence type="ECO:0000313" key="2">
    <source>
        <dbReference type="Proteomes" id="UP000602198"/>
    </source>
</evidence>
<dbReference type="EMBL" id="JAERRJ010000023">
    <property type="protein sequence ID" value="MBL1080040.1"/>
    <property type="molecule type" value="Genomic_DNA"/>
</dbReference>
<dbReference type="Proteomes" id="UP000602198">
    <property type="component" value="Unassembled WGS sequence"/>
</dbReference>
<dbReference type="RefSeq" id="WP_201958138.1">
    <property type="nucleotide sequence ID" value="NZ_JAERRJ010000023.1"/>
</dbReference>
<reference evidence="1 2" key="1">
    <citation type="submission" date="2021-01" db="EMBL/GenBank/DDBJ databases">
        <title>WGS of actinomycetes isolated from Thailand.</title>
        <authorList>
            <person name="Thawai C."/>
        </authorList>
    </citation>
    <scope>NUCLEOTIDE SEQUENCE [LARGE SCALE GENOMIC DNA]</scope>
    <source>
        <strain evidence="1 2">LPG 2</strain>
    </source>
</reference>
<gene>
    <name evidence="1" type="ORF">JK358_37155</name>
</gene>
<evidence type="ECO:0008006" key="3">
    <source>
        <dbReference type="Google" id="ProtNLM"/>
    </source>
</evidence>
<keyword evidence="2" id="KW-1185">Reference proteome</keyword>
<evidence type="ECO:0000313" key="1">
    <source>
        <dbReference type="EMBL" id="MBL1080040.1"/>
    </source>
</evidence>
<protein>
    <recommendedName>
        <fullName evidence="3">ESX-1 secretion-associated protein</fullName>
    </recommendedName>
</protein>
<organism evidence="1 2">
    <name type="scientific">Nocardia acididurans</name>
    <dbReference type="NCBI Taxonomy" id="2802282"/>
    <lineage>
        <taxon>Bacteria</taxon>
        <taxon>Bacillati</taxon>
        <taxon>Actinomycetota</taxon>
        <taxon>Actinomycetes</taxon>
        <taxon>Mycobacteriales</taxon>
        <taxon>Nocardiaceae</taxon>
        <taxon>Nocardia</taxon>
    </lineage>
</organism>
<proteinExistence type="predicted"/>
<accession>A0ABS1MJ15</accession>